<dbReference type="GO" id="GO:0034164">
    <property type="term" value="P:negative regulation of toll-like receptor 9 signaling pathway"/>
    <property type="evidence" value="ECO:0000318"/>
    <property type="project" value="GO_Central"/>
</dbReference>
<dbReference type="PANTHER" id="PTHR37402">
    <property type="entry name" value="GRAM DOMAIN-CONTAINING PROTEIN 4"/>
    <property type="match status" value="1"/>
</dbReference>
<dbReference type="PANTHER" id="PTHR37402:SF1">
    <property type="entry name" value="GRAM DOMAIN-CONTAINING PROTEIN 4"/>
    <property type="match status" value="1"/>
</dbReference>
<dbReference type="GeneID" id="5892296"/>
<dbReference type="InterPro" id="IPR037847">
    <property type="entry name" value="GRAMDC4"/>
</dbReference>
<evidence type="ECO:0000256" key="1">
    <source>
        <dbReference type="SAM" id="MobiDB-lite"/>
    </source>
</evidence>
<dbReference type="InParanoid" id="A9V369"/>
<keyword evidence="2" id="KW-0812">Transmembrane</keyword>
<gene>
    <name evidence="3" type="ORF">MONBRDRAFT_9449</name>
</gene>
<accession>A9V369</accession>
<keyword evidence="4" id="KW-1185">Reference proteome</keyword>
<feature type="transmembrane region" description="Helical" evidence="2">
    <location>
        <begin position="320"/>
        <end position="339"/>
    </location>
</feature>
<dbReference type="AlphaFoldDB" id="A9V369"/>
<dbReference type="GO" id="GO:0006915">
    <property type="term" value="P:apoptotic process"/>
    <property type="evidence" value="ECO:0007669"/>
    <property type="project" value="InterPro"/>
</dbReference>
<dbReference type="STRING" id="81824.A9V369"/>
<proteinExistence type="predicted"/>
<evidence type="ECO:0000313" key="4">
    <source>
        <dbReference type="Proteomes" id="UP000001357"/>
    </source>
</evidence>
<evidence type="ECO:0000313" key="3">
    <source>
        <dbReference type="EMBL" id="EDQ88009.1"/>
    </source>
</evidence>
<reference evidence="3 4" key="1">
    <citation type="journal article" date="2008" name="Nature">
        <title>The genome of the choanoflagellate Monosiga brevicollis and the origin of metazoans.</title>
        <authorList>
            <consortium name="JGI Sequencing"/>
            <person name="King N."/>
            <person name="Westbrook M.J."/>
            <person name="Young S.L."/>
            <person name="Kuo A."/>
            <person name="Abedin M."/>
            <person name="Chapman J."/>
            <person name="Fairclough S."/>
            <person name="Hellsten U."/>
            <person name="Isogai Y."/>
            <person name="Letunic I."/>
            <person name="Marr M."/>
            <person name="Pincus D."/>
            <person name="Putnam N."/>
            <person name="Rokas A."/>
            <person name="Wright K.J."/>
            <person name="Zuzow R."/>
            <person name="Dirks W."/>
            <person name="Good M."/>
            <person name="Goodstein D."/>
            <person name="Lemons D."/>
            <person name="Li W."/>
            <person name="Lyons J.B."/>
            <person name="Morris A."/>
            <person name="Nichols S."/>
            <person name="Richter D.J."/>
            <person name="Salamov A."/>
            <person name="Bork P."/>
            <person name="Lim W.A."/>
            <person name="Manning G."/>
            <person name="Miller W.T."/>
            <person name="McGinnis W."/>
            <person name="Shapiro H."/>
            <person name="Tjian R."/>
            <person name="Grigoriev I.V."/>
            <person name="Rokhsar D."/>
        </authorList>
    </citation>
    <scope>NUCLEOTIDE SEQUENCE [LARGE SCALE GENOMIC DNA]</scope>
    <source>
        <strain evidence="4">MX1 / ATCC 50154</strain>
    </source>
</reference>
<feature type="compositionally biased region" description="Basic and acidic residues" evidence="1">
    <location>
        <begin position="62"/>
        <end position="72"/>
    </location>
</feature>
<dbReference type="OMA" id="HAVLRIM"/>
<dbReference type="KEGG" id="mbr:MONBRDRAFT_9449"/>
<feature type="transmembrane region" description="Helical" evidence="2">
    <location>
        <begin position="233"/>
        <end position="251"/>
    </location>
</feature>
<keyword evidence="2" id="KW-0472">Membrane</keyword>
<dbReference type="EMBL" id="CH991556">
    <property type="protein sequence ID" value="EDQ88009.1"/>
    <property type="molecule type" value="Genomic_DNA"/>
</dbReference>
<protein>
    <submittedName>
        <fullName evidence="3">Uncharacterized protein</fullName>
    </submittedName>
</protein>
<keyword evidence="2" id="KW-1133">Transmembrane helix</keyword>
<name>A9V369_MONBE</name>
<sequence>MSSPGQHRPPPARPPPPTQAQQHPASQPEREAEVSEELFPVPPPRSQGSAVAAPRSAVGELDGVHGEDHDYLTPRPAEGTATEDSDDDLLHEYDFVDVPSEGGADIDGHESEVEAAPLTTQTPEVPVTAPLTQKGYLAMLRDEAAHAQLFWIDVLTAARAKHGQDEPPVADVPEKASPNYSSKLLMSNMQRLRTATEPFFQMAAQLRILASWHRPVETGFCLCLYIFGCYNQLLVPLALAWILVLLLRGYLRHEGYLPKATPAKTEKDDALAAAASGGFKIWEKVKVVRKIQNGTGEVADALERVINLFTWAAPLQTSKIATGVAILLGAWLLLPTWIIIQAAEIYLGYRFFVIEAIYINFPEVRRKYASSIIDHAPTNAMIKQAAQSRVDGAVPAGAAMSATSVRETRSGLASIENMIALFNEKALLCKAHTD</sequence>
<organism evidence="3 4">
    <name type="scientific">Monosiga brevicollis</name>
    <name type="common">Choanoflagellate</name>
    <dbReference type="NCBI Taxonomy" id="81824"/>
    <lineage>
        <taxon>Eukaryota</taxon>
        <taxon>Choanoflagellata</taxon>
        <taxon>Craspedida</taxon>
        <taxon>Salpingoecidae</taxon>
        <taxon>Monosiga</taxon>
    </lineage>
</organism>
<dbReference type="RefSeq" id="XP_001747085.1">
    <property type="nucleotide sequence ID" value="XM_001747033.1"/>
</dbReference>
<dbReference type="Proteomes" id="UP000001357">
    <property type="component" value="Unassembled WGS sequence"/>
</dbReference>
<evidence type="ECO:0000256" key="2">
    <source>
        <dbReference type="SAM" id="Phobius"/>
    </source>
</evidence>
<feature type="region of interest" description="Disordered" evidence="1">
    <location>
        <begin position="1"/>
        <end position="88"/>
    </location>
</feature>
<feature type="compositionally biased region" description="Pro residues" evidence="1">
    <location>
        <begin position="7"/>
        <end position="18"/>
    </location>
</feature>